<dbReference type="AlphaFoldDB" id="A0A9W6LQ55"/>
<comment type="catalytic activity">
    <reaction evidence="4">
        <text>O-phospho-L-tyrosyl-[protein] + H2O = L-tyrosyl-[protein] + phosphate</text>
        <dbReference type="Rhea" id="RHEA:10684"/>
        <dbReference type="Rhea" id="RHEA-COMP:10136"/>
        <dbReference type="Rhea" id="RHEA-COMP:20101"/>
        <dbReference type="ChEBI" id="CHEBI:15377"/>
        <dbReference type="ChEBI" id="CHEBI:43474"/>
        <dbReference type="ChEBI" id="CHEBI:46858"/>
        <dbReference type="ChEBI" id="CHEBI:61978"/>
        <dbReference type="EC" id="3.1.3.48"/>
    </reaction>
</comment>
<dbReference type="InterPro" id="IPR016195">
    <property type="entry name" value="Pol/histidinol_Pase-like"/>
</dbReference>
<keyword evidence="7" id="KW-1185">Reference proteome</keyword>
<evidence type="ECO:0000256" key="4">
    <source>
        <dbReference type="ARBA" id="ARBA00051722"/>
    </source>
</evidence>
<dbReference type="InterPro" id="IPR016667">
    <property type="entry name" value="Caps_polysacc_synth_CpsB/CapC"/>
</dbReference>
<evidence type="ECO:0000256" key="5">
    <source>
        <dbReference type="SAM" id="MobiDB-lite"/>
    </source>
</evidence>
<protein>
    <recommendedName>
        <fullName evidence="2">protein-tyrosine-phosphatase</fullName>
        <ecNumber evidence="2">3.1.3.48</ecNumber>
    </recommendedName>
</protein>
<dbReference type="EC" id="3.1.3.48" evidence="2"/>
<proteinExistence type="inferred from homology"/>
<dbReference type="Gene3D" id="3.20.20.140">
    <property type="entry name" value="Metal-dependent hydrolases"/>
    <property type="match status" value="1"/>
</dbReference>
<dbReference type="GO" id="GO:0004725">
    <property type="term" value="F:protein tyrosine phosphatase activity"/>
    <property type="evidence" value="ECO:0007669"/>
    <property type="project" value="UniProtKB-EC"/>
</dbReference>
<gene>
    <name evidence="6" type="ORF">LMG27198_01390</name>
</gene>
<feature type="region of interest" description="Disordered" evidence="5">
    <location>
        <begin position="237"/>
        <end position="275"/>
    </location>
</feature>
<comment type="similarity">
    <text evidence="1">Belongs to the metallo-dependent hydrolases superfamily. CpsB/CapC family.</text>
</comment>
<dbReference type="GO" id="GO:0030145">
    <property type="term" value="F:manganese ion binding"/>
    <property type="evidence" value="ECO:0007669"/>
    <property type="project" value="InterPro"/>
</dbReference>
<evidence type="ECO:0000313" key="7">
    <source>
        <dbReference type="Proteomes" id="UP001144323"/>
    </source>
</evidence>
<sequence>MMIDLHSHILPGIDDGATDLETSLAMARASVAEGVSVLACTPHILPGLFHNSGPDIRLAVSSLQDELDERDIPLKLVTGADNHVIPDFVPALRRGHLLSIADTRYVLVEPPHHSAPPRLGDLLFGIMTAGYVPIVTHPERLTWIETHYELMADLSKRGVWMQITAGALTGSFGKRAKYWGERMLCEGLAHIIATDTHDMEGRPPILSQGYACAVKLVGEEEAERLVHTRPLAILENRPPSTELSPIAGSKQGIEDNAGRGSSSEYLARSGQGRANSSGHAILDWVQRLFS</sequence>
<reference evidence="6" key="1">
    <citation type="journal article" date="2023" name="Int. J. Syst. Evol. Microbiol.">
        <title>Methylocystis iwaonis sp. nov., a type II methane-oxidizing bacterium from surface soil of a rice paddy field in Japan, and emended description of the genus Methylocystis (ex Whittenbury et al. 1970) Bowman et al. 1993.</title>
        <authorList>
            <person name="Kaise H."/>
            <person name="Sawadogo J.B."/>
            <person name="Alam M.S."/>
            <person name="Ueno C."/>
            <person name="Dianou D."/>
            <person name="Shinjo R."/>
            <person name="Asakawa S."/>
        </authorList>
    </citation>
    <scope>NUCLEOTIDE SEQUENCE</scope>
    <source>
        <strain evidence="6">LMG27198</strain>
    </source>
</reference>
<dbReference type="PIRSF" id="PIRSF016557">
    <property type="entry name" value="Caps_synth_CpsB"/>
    <property type="match status" value="1"/>
</dbReference>
<name>A0A9W6LQ55_9HYPH</name>
<dbReference type="EMBL" id="BSEC01000001">
    <property type="protein sequence ID" value="GLI91147.1"/>
    <property type="molecule type" value="Genomic_DNA"/>
</dbReference>
<dbReference type="Pfam" id="PF19567">
    <property type="entry name" value="CpsB_CapC"/>
    <property type="match status" value="1"/>
</dbReference>
<evidence type="ECO:0000256" key="2">
    <source>
        <dbReference type="ARBA" id="ARBA00013064"/>
    </source>
</evidence>
<evidence type="ECO:0000256" key="3">
    <source>
        <dbReference type="ARBA" id="ARBA00022801"/>
    </source>
</evidence>
<keyword evidence="3" id="KW-0378">Hydrolase</keyword>
<dbReference type="PANTHER" id="PTHR39181:SF1">
    <property type="entry name" value="TYROSINE-PROTEIN PHOSPHATASE YWQE"/>
    <property type="match status" value="1"/>
</dbReference>
<dbReference type="PANTHER" id="PTHR39181">
    <property type="entry name" value="TYROSINE-PROTEIN PHOSPHATASE YWQE"/>
    <property type="match status" value="1"/>
</dbReference>
<dbReference type="SUPFAM" id="SSF89550">
    <property type="entry name" value="PHP domain-like"/>
    <property type="match status" value="1"/>
</dbReference>
<comment type="caution">
    <text evidence="6">The sequence shown here is derived from an EMBL/GenBank/DDBJ whole genome shotgun (WGS) entry which is preliminary data.</text>
</comment>
<evidence type="ECO:0000313" key="6">
    <source>
        <dbReference type="EMBL" id="GLI91147.1"/>
    </source>
</evidence>
<evidence type="ECO:0000256" key="1">
    <source>
        <dbReference type="ARBA" id="ARBA00005750"/>
    </source>
</evidence>
<organism evidence="6 7">
    <name type="scientific">Methylocystis echinoides</name>
    <dbReference type="NCBI Taxonomy" id="29468"/>
    <lineage>
        <taxon>Bacteria</taxon>
        <taxon>Pseudomonadati</taxon>
        <taxon>Pseudomonadota</taxon>
        <taxon>Alphaproteobacteria</taxon>
        <taxon>Hyphomicrobiales</taxon>
        <taxon>Methylocystaceae</taxon>
        <taxon>Methylocystis</taxon>
    </lineage>
</organism>
<dbReference type="Proteomes" id="UP001144323">
    <property type="component" value="Unassembled WGS sequence"/>
</dbReference>
<accession>A0A9W6LQ55</accession>